<organism evidence="1 2">
    <name type="scientific">Mycena albidolilacea</name>
    <dbReference type="NCBI Taxonomy" id="1033008"/>
    <lineage>
        <taxon>Eukaryota</taxon>
        <taxon>Fungi</taxon>
        <taxon>Dikarya</taxon>
        <taxon>Basidiomycota</taxon>
        <taxon>Agaricomycotina</taxon>
        <taxon>Agaricomycetes</taxon>
        <taxon>Agaricomycetidae</taxon>
        <taxon>Agaricales</taxon>
        <taxon>Marasmiineae</taxon>
        <taxon>Mycenaceae</taxon>
        <taxon>Mycena</taxon>
    </lineage>
</organism>
<dbReference type="EMBL" id="JARIHO010000024">
    <property type="protein sequence ID" value="KAJ7342902.1"/>
    <property type="molecule type" value="Genomic_DNA"/>
</dbReference>
<proteinExistence type="predicted"/>
<dbReference type="AlphaFoldDB" id="A0AAD6ZWD4"/>
<comment type="caution">
    <text evidence="1">The sequence shown here is derived from an EMBL/GenBank/DDBJ whole genome shotgun (WGS) entry which is preliminary data.</text>
</comment>
<sequence length="209" mass="22987">MFLAWRVWRQTGQRRHHARMLSGPITGLPQNIFWRHSQPERYTGTRIFAECIAKKSNYICIHALRYLYGTRAPLALGAVPARASAISAGMALPSREGARRRRQIAPGWWAWSTRRQEVESTSVGVVHVQITVSVGGGARVEDEGQGMCVGASGTCIPRIKHVQTGCTVFAGTCTTMNKDLKPCSKIQYGAAAESTEKNSARVLVVHQVL</sequence>
<name>A0AAD6ZWD4_9AGAR</name>
<keyword evidence="2" id="KW-1185">Reference proteome</keyword>
<accession>A0AAD6ZWD4</accession>
<evidence type="ECO:0000313" key="2">
    <source>
        <dbReference type="Proteomes" id="UP001218218"/>
    </source>
</evidence>
<protein>
    <submittedName>
        <fullName evidence="1">Uncharacterized protein</fullName>
    </submittedName>
</protein>
<gene>
    <name evidence="1" type="ORF">DFH08DRAFT_811239</name>
</gene>
<reference evidence="1" key="1">
    <citation type="submission" date="2023-03" db="EMBL/GenBank/DDBJ databases">
        <title>Massive genome expansion in bonnet fungi (Mycena s.s.) driven by repeated elements and novel gene families across ecological guilds.</title>
        <authorList>
            <consortium name="Lawrence Berkeley National Laboratory"/>
            <person name="Harder C.B."/>
            <person name="Miyauchi S."/>
            <person name="Viragh M."/>
            <person name="Kuo A."/>
            <person name="Thoen E."/>
            <person name="Andreopoulos B."/>
            <person name="Lu D."/>
            <person name="Skrede I."/>
            <person name="Drula E."/>
            <person name="Henrissat B."/>
            <person name="Morin E."/>
            <person name="Kohler A."/>
            <person name="Barry K."/>
            <person name="LaButti K."/>
            <person name="Morin E."/>
            <person name="Salamov A."/>
            <person name="Lipzen A."/>
            <person name="Mereny Z."/>
            <person name="Hegedus B."/>
            <person name="Baldrian P."/>
            <person name="Stursova M."/>
            <person name="Weitz H."/>
            <person name="Taylor A."/>
            <person name="Grigoriev I.V."/>
            <person name="Nagy L.G."/>
            <person name="Martin F."/>
            <person name="Kauserud H."/>
        </authorList>
    </citation>
    <scope>NUCLEOTIDE SEQUENCE</scope>
    <source>
        <strain evidence="1">CBHHK002</strain>
    </source>
</reference>
<dbReference type="Proteomes" id="UP001218218">
    <property type="component" value="Unassembled WGS sequence"/>
</dbReference>
<evidence type="ECO:0000313" key="1">
    <source>
        <dbReference type="EMBL" id="KAJ7342902.1"/>
    </source>
</evidence>